<reference evidence="7" key="1">
    <citation type="submission" date="2021-04" db="EMBL/GenBank/DDBJ databases">
        <title>Sequencing of actinobacteria type strains.</title>
        <authorList>
            <person name="Nguyen G.-S."/>
            <person name="Wentzel A."/>
        </authorList>
    </citation>
    <scope>NUCLEOTIDE SEQUENCE</scope>
    <source>
        <strain evidence="7">DSM 42095</strain>
    </source>
</reference>
<evidence type="ECO:0000313" key="7">
    <source>
        <dbReference type="EMBL" id="MBR7671516.1"/>
    </source>
</evidence>
<evidence type="ECO:0000256" key="3">
    <source>
        <dbReference type="ARBA" id="ARBA00022989"/>
    </source>
</evidence>
<sequence>MAVWGAVPLLAVAGAALALLVLPALAPRAATPEGHGASDGWARRVGDGPAHRIVVTSPSSPSSPSSPTSRGGRADATGGEVRTRPSAAVARRDLAVLPARPAHPTRPSDPALWPLLLNFALIATLPRLLAGLLPRPDGELPARWWLTALPLLAAPLFAAGAAVLGWRPLTPVGWQAPLTGASLTLSAASVFLIARVLGSHGDHRSTWEGDGEAPHRLVTHGPYARVRHPLYAAFLLALLAALALLPHGVTLAALCYGGVALHVSAAREERRMVRSPRYGAEYRRYMARTGRFLPALPRAGIRRPGRARG</sequence>
<dbReference type="InterPro" id="IPR007269">
    <property type="entry name" value="ICMT_MeTrfase"/>
</dbReference>
<comment type="subcellular location">
    <subcellularLocation>
        <location evidence="1">Membrane</location>
        <topology evidence="1">Multi-pass membrane protein</topology>
    </subcellularLocation>
</comment>
<dbReference type="Proteomes" id="UP000675554">
    <property type="component" value="Unassembled WGS sequence"/>
</dbReference>
<organism evidence="7 8">
    <name type="scientific">Streptomyces daliensis</name>
    <dbReference type="NCBI Taxonomy" id="299421"/>
    <lineage>
        <taxon>Bacteria</taxon>
        <taxon>Bacillati</taxon>
        <taxon>Actinomycetota</taxon>
        <taxon>Actinomycetes</taxon>
        <taxon>Kitasatosporales</taxon>
        <taxon>Streptomycetaceae</taxon>
        <taxon>Streptomyces</taxon>
    </lineage>
</organism>
<feature type="transmembrane region" description="Helical" evidence="6">
    <location>
        <begin position="144"/>
        <end position="166"/>
    </location>
</feature>
<evidence type="ECO:0000256" key="6">
    <source>
        <dbReference type="SAM" id="Phobius"/>
    </source>
</evidence>
<evidence type="ECO:0000256" key="4">
    <source>
        <dbReference type="ARBA" id="ARBA00023136"/>
    </source>
</evidence>
<comment type="caution">
    <text evidence="7">The sequence shown here is derived from an EMBL/GenBank/DDBJ whole genome shotgun (WGS) entry which is preliminary data.</text>
</comment>
<gene>
    <name evidence="7" type="ORF">KDA82_00375</name>
</gene>
<dbReference type="GO" id="GO:0004671">
    <property type="term" value="F:protein C-terminal S-isoprenylcysteine carboxyl O-methyltransferase activity"/>
    <property type="evidence" value="ECO:0007669"/>
    <property type="project" value="InterPro"/>
</dbReference>
<feature type="transmembrane region" description="Helical" evidence="6">
    <location>
        <begin position="178"/>
        <end position="197"/>
    </location>
</feature>
<dbReference type="AlphaFoldDB" id="A0A8T4IGM3"/>
<keyword evidence="8" id="KW-1185">Reference proteome</keyword>
<evidence type="ECO:0000256" key="2">
    <source>
        <dbReference type="ARBA" id="ARBA00022692"/>
    </source>
</evidence>
<dbReference type="PANTHER" id="PTHR12714:SF9">
    <property type="entry name" value="PROTEIN-S-ISOPRENYLCYSTEINE O-METHYLTRANSFERASE"/>
    <property type="match status" value="1"/>
</dbReference>
<feature type="transmembrane region" description="Helical" evidence="6">
    <location>
        <begin position="111"/>
        <end position="132"/>
    </location>
</feature>
<dbReference type="Gene3D" id="1.20.120.1630">
    <property type="match status" value="1"/>
</dbReference>
<dbReference type="PANTHER" id="PTHR12714">
    <property type="entry name" value="PROTEIN-S ISOPRENYLCYSTEINE O-METHYLTRANSFERASE"/>
    <property type="match status" value="1"/>
</dbReference>
<evidence type="ECO:0000256" key="1">
    <source>
        <dbReference type="ARBA" id="ARBA00004141"/>
    </source>
</evidence>
<dbReference type="GO" id="GO:0016020">
    <property type="term" value="C:membrane"/>
    <property type="evidence" value="ECO:0007669"/>
    <property type="project" value="UniProtKB-SubCell"/>
</dbReference>
<feature type="transmembrane region" description="Helical" evidence="6">
    <location>
        <begin position="251"/>
        <end position="267"/>
    </location>
</feature>
<keyword evidence="3 6" id="KW-1133">Transmembrane helix</keyword>
<dbReference type="Pfam" id="PF04140">
    <property type="entry name" value="ICMT"/>
    <property type="match status" value="1"/>
</dbReference>
<dbReference type="EMBL" id="JAGSMN010000004">
    <property type="protein sequence ID" value="MBR7671516.1"/>
    <property type="molecule type" value="Genomic_DNA"/>
</dbReference>
<keyword evidence="4 6" id="KW-0472">Membrane</keyword>
<evidence type="ECO:0000256" key="5">
    <source>
        <dbReference type="SAM" id="MobiDB-lite"/>
    </source>
</evidence>
<feature type="compositionally biased region" description="Low complexity" evidence="5">
    <location>
        <begin position="56"/>
        <end position="69"/>
    </location>
</feature>
<proteinExistence type="predicted"/>
<evidence type="ECO:0000313" key="8">
    <source>
        <dbReference type="Proteomes" id="UP000675554"/>
    </source>
</evidence>
<name>A0A8T4IGM3_9ACTN</name>
<feature type="region of interest" description="Disordered" evidence="5">
    <location>
        <begin position="51"/>
        <end position="87"/>
    </location>
</feature>
<evidence type="ECO:0008006" key="9">
    <source>
        <dbReference type="Google" id="ProtNLM"/>
    </source>
</evidence>
<keyword evidence="2 6" id="KW-0812">Transmembrane</keyword>
<protein>
    <recommendedName>
        <fullName evidence="9">Isoprenylcysteine carboxylmethyltransferase family protein</fullName>
    </recommendedName>
</protein>
<accession>A0A8T4IGM3</accession>